<dbReference type="InterPro" id="IPR001810">
    <property type="entry name" value="F-box_dom"/>
</dbReference>
<dbReference type="Proteomes" id="UP000694240">
    <property type="component" value="Chromosome 8"/>
</dbReference>
<accession>A0A8T2AU45</accession>
<name>A0A8T2AU45_9BRAS</name>
<dbReference type="PANTHER" id="PTHR31111:SF42">
    <property type="entry name" value="F-BOX DOMAIN-CONTAINING PROTEIN"/>
    <property type="match status" value="1"/>
</dbReference>
<dbReference type="Pfam" id="PF08268">
    <property type="entry name" value="FBA_3"/>
    <property type="match status" value="1"/>
</dbReference>
<evidence type="ECO:0000313" key="3">
    <source>
        <dbReference type="Proteomes" id="UP000694240"/>
    </source>
</evidence>
<comment type="caution">
    <text evidence="2">The sequence shown here is derived from an EMBL/GenBank/DDBJ whole genome shotgun (WGS) entry which is preliminary data.</text>
</comment>
<dbReference type="CDD" id="cd22157">
    <property type="entry name" value="F-box_AtFBW1-like"/>
    <property type="match status" value="1"/>
</dbReference>
<dbReference type="InterPro" id="IPR013187">
    <property type="entry name" value="F-box-assoc_dom_typ3"/>
</dbReference>
<dbReference type="SMART" id="SM00256">
    <property type="entry name" value="FBOX"/>
    <property type="match status" value="1"/>
</dbReference>
<organism evidence="2 3">
    <name type="scientific">Arabidopsis thaliana x Arabidopsis arenosa</name>
    <dbReference type="NCBI Taxonomy" id="1240361"/>
    <lineage>
        <taxon>Eukaryota</taxon>
        <taxon>Viridiplantae</taxon>
        <taxon>Streptophyta</taxon>
        <taxon>Embryophyta</taxon>
        <taxon>Tracheophyta</taxon>
        <taxon>Spermatophyta</taxon>
        <taxon>Magnoliopsida</taxon>
        <taxon>eudicotyledons</taxon>
        <taxon>Gunneridae</taxon>
        <taxon>Pentapetalae</taxon>
        <taxon>rosids</taxon>
        <taxon>malvids</taxon>
        <taxon>Brassicales</taxon>
        <taxon>Brassicaceae</taxon>
        <taxon>Camelineae</taxon>
        <taxon>Arabidopsis</taxon>
    </lineage>
</organism>
<dbReference type="PANTHER" id="PTHR31111">
    <property type="entry name" value="BNAA05G37150D PROTEIN-RELATED"/>
    <property type="match status" value="1"/>
</dbReference>
<protein>
    <submittedName>
        <fullName evidence="2">F-box associated domain type 3</fullName>
    </submittedName>
</protein>
<dbReference type="InterPro" id="IPR017451">
    <property type="entry name" value="F-box-assoc_interact_dom"/>
</dbReference>
<evidence type="ECO:0000259" key="1">
    <source>
        <dbReference type="SMART" id="SM00256"/>
    </source>
</evidence>
<sequence length="390" mass="45277">MEQEEEEKKKIKVYERKRKRSKSGSSYIPLDLVSEILLRLPEKSVVRFRCVSKPWSSITTEPYFINLLKTRSPRLLLCFKANEKLFVSSIPQHRQTFETSNKSHSSSDQPIDRYHMEFSKEINYFLPTESVNGLICFQESAKPIVWNPSTGRLLTLPTPNGSWNDLTILLGYDPVEGKHKVICMQFSITCDGCQVLTLGPGQKSWRTVKTHYKHRSDYHTCGRCINGVVYYIAYVNDRCVWVLMSFDVKSEKIDMIELPSSDVHKDVLIAYHGRLACVGRERIKKNGIRLWILEKHNKWSSKDFLAPLVHIDKSLTTNFLLKGFTHAGEFIYVESMFHKSAYILFCDPVRNTCRRFELKGFTDDEFVLSNEHGYTLHVFPNHVQSQISFT</sequence>
<evidence type="ECO:0000313" key="2">
    <source>
        <dbReference type="EMBL" id="KAG7576702.1"/>
    </source>
</evidence>
<dbReference type="AlphaFoldDB" id="A0A8T2AU45"/>
<dbReference type="Pfam" id="PF00646">
    <property type="entry name" value="F-box"/>
    <property type="match status" value="1"/>
</dbReference>
<dbReference type="NCBIfam" id="TIGR01640">
    <property type="entry name" value="F_box_assoc_1"/>
    <property type="match status" value="1"/>
</dbReference>
<dbReference type="EMBL" id="JAEFBK010000008">
    <property type="protein sequence ID" value="KAG7576702.1"/>
    <property type="molecule type" value="Genomic_DNA"/>
</dbReference>
<reference evidence="2 3" key="1">
    <citation type="submission" date="2020-12" db="EMBL/GenBank/DDBJ databases">
        <title>Concerted genomic and epigenomic changes stabilize Arabidopsis allopolyploids.</title>
        <authorList>
            <person name="Chen Z."/>
        </authorList>
    </citation>
    <scope>NUCLEOTIDE SEQUENCE [LARGE SCALE GENOMIC DNA]</scope>
    <source>
        <strain evidence="2">Allo738</strain>
        <tissue evidence="2">Leaf</tissue>
    </source>
</reference>
<keyword evidence="3" id="KW-1185">Reference proteome</keyword>
<feature type="domain" description="F-box" evidence="1">
    <location>
        <begin position="28"/>
        <end position="67"/>
    </location>
</feature>
<proteinExistence type="predicted"/>
<gene>
    <name evidence="2" type="ORF">ISN45_Aa03g010510</name>
</gene>